<dbReference type="KEGG" id="dea:FPZ08_07280"/>
<dbReference type="EMBL" id="CP042304">
    <property type="protein sequence ID" value="QDZ10570.1"/>
    <property type="molecule type" value="Genomic_DNA"/>
</dbReference>
<dbReference type="InterPro" id="IPR032466">
    <property type="entry name" value="Metal_Hydrolase"/>
</dbReference>
<proteinExistence type="inferred from homology"/>
<organism evidence="10 11">
    <name type="scientific">Devosia ginsengisoli</name>
    <dbReference type="NCBI Taxonomy" id="400770"/>
    <lineage>
        <taxon>Bacteria</taxon>
        <taxon>Pseudomonadati</taxon>
        <taxon>Pseudomonadota</taxon>
        <taxon>Alphaproteobacteria</taxon>
        <taxon>Hyphomicrobiales</taxon>
        <taxon>Devosiaceae</taxon>
        <taxon>Devosia</taxon>
    </lineage>
</organism>
<protein>
    <submittedName>
        <fullName evidence="10">Amidohydrolase family protein</fullName>
    </submittedName>
</protein>
<evidence type="ECO:0000256" key="1">
    <source>
        <dbReference type="ARBA" id="ARBA00010716"/>
    </source>
</evidence>
<evidence type="ECO:0000256" key="5">
    <source>
        <dbReference type="PIRNR" id="PIRNR038994"/>
    </source>
</evidence>
<feature type="active site" description="Proton donor/acceptor" evidence="6">
    <location>
        <position position="268"/>
    </location>
</feature>
<keyword evidence="2 8" id="KW-0479">Metal-binding</keyword>
<dbReference type="GO" id="GO:0046872">
    <property type="term" value="F:metal ion binding"/>
    <property type="evidence" value="ECO:0007669"/>
    <property type="project" value="UniProtKB-KW"/>
</dbReference>
<dbReference type="GO" id="GO:0008448">
    <property type="term" value="F:N-acetylglucosamine-6-phosphate deacetylase activity"/>
    <property type="evidence" value="ECO:0007669"/>
    <property type="project" value="InterPro"/>
</dbReference>
<evidence type="ECO:0000313" key="10">
    <source>
        <dbReference type="EMBL" id="QDZ10570.1"/>
    </source>
</evidence>
<dbReference type="Proteomes" id="UP000315364">
    <property type="component" value="Chromosome"/>
</dbReference>
<evidence type="ECO:0000259" key="9">
    <source>
        <dbReference type="Pfam" id="PF01979"/>
    </source>
</evidence>
<dbReference type="RefSeq" id="WP_146289357.1">
    <property type="nucleotide sequence ID" value="NZ_CP042304.1"/>
</dbReference>
<dbReference type="SUPFAM" id="SSF51338">
    <property type="entry name" value="Composite domain of metallo-dependent hydrolases"/>
    <property type="match status" value="1"/>
</dbReference>
<dbReference type="Pfam" id="PF01979">
    <property type="entry name" value="Amidohydro_1"/>
    <property type="match status" value="1"/>
</dbReference>
<feature type="binding site" evidence="7">
    <location>
        <position position="245"/>
    </location>
    <ligand>
        <name>substrate</name>
    </ligand>
</feature>
<dbReference type="InterPro" id="IPR003764">
    <property type="entry name" value="GlcNAc_6-P_deAcase"/>
</dbReference>
<keyword evidence="11" id="KW-1185">Reference proteome</keyword>
<dbReference type="PANTHER" id="PTHR11113:SF14">
    <property type="entry name" value="N-ACETYLGLUCOSAMINE-6-PHOSPHATE DEACETYLASE"/>
    <property type="match status" value="1"/>
</dbReference>
<dbReference type="PIRSF" id="PIRSF038994">
    <property type="entry name" value="NagA"/>
    <property type="match status" value="1"/>
</dbReference>
<reference evidence="10 11" key="1">
    <citation type="submission" date="2019-07" db="EMBL/GenBank/DDBJ databases">
        <title>Full genome sequence of Devosia sp. Gsoil 520.</title>
        <authorList>
            <person name="Im W.-T."/>
        </authorList>
    </citation>
    <scope>NUCLEOTIDE SEQUENCE [LARGE SCALE GENOMIC DNA]</scope>
    <source>
        <strain evidence="10 11">Gsoil 520</strain>
    </source>
</reference>
<evidence type="ECO:0000256" key="3">
    <source>
        <dbReference type="ARBA" id="ARBA00022801"/>
    </source>
</evidence>
<name>A0A5B8LTH2_9HYPH</name>
<comment type="similarity">
    <text evidence="1 5">Belongs to the metallo-dependent hydrolases superfamily. NagA family.</text>
</comment>
<feature type="binding site" evidence="7">
    <location>
        <begin position="213"/>
        <end position="214"/>
    </location>
    <ligand>
        <name>substrate</name>
    </ligand>
</feature>
<comment type="cofactor">
    <cofactor evidence="8">
        <name>a divalent metal cation</name>
        <dbReference type="ChEBI" id="CHEBI:60240"/>
    </cofactor>
    <text evidence="8">Binds 1 divalent metal cation per subunit.</text>
</comment>
<dbReference type="PANTHER" id="PTHR11113">
    <property type="entry name" value="N-ACETYLGLUCOSAMINE-6-PHOSPHATE DEACETYLASE"/>
    <property type="match status" value="1"/>
</dbReference>
<dbReference type="InterPro" id="IPR011059">
    <property type="entry name" value="Metal-dep_hydrolase_composite"/>
</dbReference>
<dbReference type="Gene3D" id="3.20.20.140">
    <property type="entry name" value="Metal-dependent hydrolases"/>
    <property type="match status" value="1"/>
</dbReference>
<feature type="domain" description="Amidohydrolase-related" evidence="9">
    <location>
        <begin position="40"/>
        <end position="378"/>
    </location>
</feature>
<dbReference type="SUPFAM" id="SSF51556">
    <property type="entry name" value="Metallo-dependent hydrolases"/>
    <property type="match status" value="1"/>
</dbReference>
<evidence type="ECO:0000256" key="4">
    <source>
        <dbReference type="ARBA" id="ARBA00023277"/>
    </source>
</evidence>
<feature type="binding site" evidence="8">
    <location>
        <position position="189"/>
    </location>
    <ligand>
        <name>Zn(2+)</name>
        <dbReference type="ChEBI" id="CHEBI:29105"/>
    </ligand>
</feature>
<feature type="binding site" evidence="7">
    <location>
        <position position="134"/>
    </location>
    <ligand>
        <name>substrate</name>
    </ligand>
</feature>
<evidence type="ECO:0000256" key="6">
    <source>
        <dbReference type="PIRSR" id="PIRSR038994-1"/>
    </source>
</evidence>
<feature type="binding site" evidence="8">
    <location>
        <position position="210"/>
    </location>
    <ligand>
        <name>Zn(2+)</name>
        <dbReference type="ChEBI" id="CHEBI:29105"/>
    </ligand>
</feature>
<sequence length="381" mass="39604">MSGSGEISGIDPTTGQPQRIHFENGLITRIEPATDAKHYLAAGLIDLQVNGYAGHDLNSGALDAATVRALGQVLLQTGVTSFAPTLITASEAGLLHGLRTIALARAGDPVLAQMIGHIHVEGPWISAEDGARGAHPTAHIRAIDLDEFQRWQAACDGLVGMVTLSPHSPDAPEKIRHLVRMGTQVAIGHTHATPAQIAAAAEAGASISTHLGNGIAATLPRHPNAIWAQLADDRLTAGLIADGHHLDADTFKVMLRAKGPNRAFLVSDAVALGGLSPGRYHQPIGGDVELSADGRLSLAGTPYLAGAARNLAEGVASAIAMADITLAEALDLASRQAGRLMGGRGRLEIGAAADLICFDWKPGQTNLDIRNVYLRGERVVG</sequence>
<evidence type="ECO:0000256" key="2">
    <source>
        <dbReference type="ARBA" id="ARBA00022723"/>
    </source>
</evidence>
<dbReference type="InterPro" id="IPR006680">
    <property type="entry name" value="Amidohydro-rel"/>
</dbReference>
<feature type="binding site" evidence="7">
    <location>
        <begin position="304"/>
        <end position="306"/>
    </location>
    <ligand>
        <name>substrate</name>
    </ligand>
</feature>
<keyword evidence="4 5" id="KW-0119">Carbohydrate metabolism</keyword>
<accession>A0A5B8LTH2</accession>
<evidence type="ECO:0000256" key="8">
    <source>
        <dbReference type="PIRSR" id="PIRSR038994-3"/>
    </source>
</evidence>
<feature type="binding site" evidence="8">
    <location>
        <position position="121"/>
    </location>
    <ligand>
        <name>Zn(2+)</name>
        <dbReference type="ChEBI" id="CHEBI:29105"/>
    </ligand>
</feature>
<gene>
    <name evidence="10" type="ORF">FPZ08_07280</name>
</gene>
<evidence type="ECO:0000256" key="7">
    <source>
        <dbReference type="PIRSR" id="PIRSR038994-2"/>
    </source>
</evidence>
<evidence type="ECO:0000313" key="11">
    <source>
        <dbReference type="Proteomes" id="UP000315364"/>
    </source>
</evidence>
<feature type="binding site" evidence="7">
    <location>
        <position position="221"/>
    </location>
    <ligand>
        <name>substrate</name>
    </ligand>
</feature>
<dbReference type="AlphaFoldDB" id="A0A5B8LTH2"/>
<dbReference type="OrthoDB" id="9776488at2"/>
<dbReference type="GO" id="GO:0006046">
    <property type="term" value="P:N-acetylglucosamine catabolic process"/>
    <property type="evidence" value="ECO:0007669"/>
    <property type="project" value="TreeGrafter"/>
</dbReference>
<keyword evidence="3 5" id="KW-0378">Hydrolase</keyword>